<evidence type="ECO:0000256" key="1">
    <source>
        <dbReference type="ARBA" id="ARBA00004383"/>
    </source>
</evidence>
<evidence type="ECO:0000313" key="14">
    <source>
        <dbReference type="Proteomes" id="UP001518990"/>
    </source>
</evidence>
<keyword evidence="7" id="KW-0653">Protein transport</keyword>
<keyword evidence="14" id="KW-1185">Reference proteome</keyword>
<evidence type="ECO:0000256" key="6">
    <source>
        <dbReference type="ARBA" id="ARBA00022692"/>
    </source>
</evidence>
<accession>A0ABS3KEX6</accession>
<organism evidence="13 14">
    <name type="scientific">Roseomonas marmotae</name>
    <dbReference type="NCBI Taxonomy" id="2768161"/>
    <lineage>
        <taxon>Bacteria</taxon>
        <taxon>Pseudomonadati</taxon>
        <taxon>Pseudomonadota</taxon>
        <taxon>Alphaproteobacteria</taxon>
        <taxon>Acetobacterales</taxon>
        <taxon>Roseomonadaceae</taxon>
        <taxon>Roseomonas</taxon>
    </lineage>
</organism>
<keyword evidence="6 11" id="KW-0812">Transmembrane</keyword>
<evidence type="ECO:0000313" key="13">
    <source>
        <dbReference type="EMBL" id="MBO1075990.1"/>
    </source>
</evidence>
<comment type="similarity">
    <text evidence="2">Belongs to the TonB family.</text>
</comment>
<comment type="caution">
    <text evidence="13">The sequence shown here is derived from an EMBL/GenBank/DDBJ whole genome shotgun (WGS) entry which is preliminary data.</text>
</comment>
<evidence type="ECO:0000256" key="9">
    <source>
        <dbReference type="ARBA" id="ARBA00023136"/>
    </source>
</evidence>
<sequence>MPSRGPGLLRVWAWLAALSLHAAVLAALLFPWPRDRVPPLVVEAVPVTFAVLRGQEEEGAPPPLPARAGPEAEPMPAEPAAAGDGEATAPAPPAAPEPAAPPQPQAAAAELPLPLPAPPMPPAPPVPTRSLPASPARPARQADPPPATPPVRLGAGAALALAPPAPETRAARARDVACSDATEYPEALRQAGIGGDVALRLRLTDKGHVIEARVVESSGYPQLDEAVSRSVRRCRFDPALRDGVPVWSNLTWRVTFRP</sequence>
<feature type="compositionally biased region" description="Pro residues" evidence="10">
    <location>
        <begin position="113"/>
        <end position="127"/>
    </location>
</feature>
<evidence type="ECO:0000256" key="7">
    <source>
        <dbReference type="ARBA" id="ARBA00022927"/>
    </source>
</evidence>
<dbReference type="InterPro" id="IPR037682">
    <property type="entry name" value="TonB_C"/>
</dbReference>
<evidence type="ECO:0000259" key="12">
    <source>
        <dbReference type="PROSITE" id="PS52015"/>
    </source>
</evidence>
<evidence type="ECO:0000256" key="5">
    <source>
        <dbReference type="ARBA" id="ARBA00022519"/>
    </source>
</evidence>
<dbReference type="RefSeq" id="WP_207448544.1">
    <property type="nucleotide sequence ID" value="NZ_CP061091.1"/>
</dbReference>
<dbReference type="NCBIfam" id="TIGR01352">
    <property type="entry name" value="tonB_Cterm"/>
    <property type="match status" value="1"/>
</dbReference>
<protein>
    <submittedName>
        <fullName evidence="13">Energy transducer TonB</fullName>
    </submittedName>
</protein>
<feature type="compositionally biased region" description="Pro residues" evidence="10">
    <location>
        <begin position="90"/>
        <end position="104"/>
    </location>
</feature>
<keyword evidence="9 11" id="KW-0472">Membrane</keyword>
<dbReference type="SUPFAM" id="SSF74653">
    <property type="entry name" value="TolA/TonB C-terminal domain"/>
    <property type="match status" value="1"/>
</dbReference>
<dbReference type="PANTHER" id="PTHR33446:SF2">
    <property type="entry name" value="PROTEIN TONB"/>
    <property type="match status" value="1"/>
</dbReference>
<dbReference type="PANTHER" id="PTHR33446">
    <property type="entry name" value="PROTEIN TONB-RELATED"/>
    <property type="match status" value="1"/>
</dbReference>
<keyword evidence="3" id="KW-0813">Transport</keyword>
<dbReference type="InterPro" id="IPR006260">
    <property type="entry name" value="TonB/TolA_C"/>
</dbReference>
<gene>
    <name evidence="13" type="ORF">IAI60_15335</name>
</gene>
<keyword evidence="4" id="KW-1003">Cell membrane</keyword>
<reference evidence="13 14" key="1">
    <citation type="submission" date="2020-09" db="EMBL/GenBank/DDBJ databases">
        <title>Roseomonas.</title>
        <authorList>
            <person name="Zhu W."/>
        </authorList>
    </citation>
    <scope>NUCLEOTIDE SEQUENCE [LARGE SCALE GENOMIC DNA]</scope>
    <source>
        <strain evidence="13 14">1311</strain>
    </source>
</reference>
<keyword evidence="8 11" id="KW-1133">Transmembrane helix</keyword>
<dbReference type="InterPro" id="IPR051045">
    <property type="entry name" value="TonB-dependent_transducer"/>
</dbReference>
<keyword evidence="5" id="KW-0997">Cell inner membrane</keyword>
<evidence type="ECO:0000256" key="4">
    <source>
        <dbReference type="ARBA" id="ARBA00022475"/>
    </source>
</evidence>
<evidence type="ECO:0000256" key="2">
    <source>
        <dbReference type="ARBA" id="ARBA00006555"/>
    </source>
</evidence>
<comment type="subcellular location">
    <subcellularLocation>
        <location evidence="1">Cell inner membrane</location>
        <topology evidence="1">Single-pass membrane protein</topology>
        <orientation evidence="1">Periplasmic side</orientation>
    </subcellularLocation>
</comment>
<dbReference type="Gene3D" id="3.30.1150.10">
    <property type="match status" value="1"/>
</dbReference>
<name>A0ABS3KEX6_9PROT</name>
<feature type="region of interest" description="Disordered" evidence="10">
    <location>
        <begin position="56"/>
        <end position="153"/>
    </location>
</feature>
<evidence type="ECO:0000256" key="8">
    <source>
        <dbReference type="ARBA" id="ARBA00022989"/>
    </source>
</evidence>
<feature type="domain" description="TonB C-terminal" evidence="12">
    <location>
        <begin position="169"/>
        <end position="258"/>
    </location>
</feature>
<proteinExistence type="inferred from homology"/>
<dbReference type="EMBL" id="JACTNF010000016">
    <property type="protein sequence ID" value="MBO1075990.1"/>
    <property type="molecule type" value="Genomic_DNA"/>
</dbReference>
<dbReference type="Proteomes" id="UP001518990">
    <property type="component" value="Unassembled WGS sequence"/>
</dbReference>
<evidence type="ECO:0000256" key="11">
    <source>
        <dbReference type="SAM" id="Phobius"/>
    </source>
</evidence>
<evidence type="ECO:0000256" key="3">
    <source>
        <dbReference type="ARBA" id="ARBA00022448"/>
    </source>
</evidence>
<feature type="compositionally biased region" description="Low complexity" evidence="10">
    <location>
        <begin position="66"/>
        <end position="89"/>
    </location>
</feature>
<dbReference type="PROSITE" id="PS52015">
    <property type="entry name" value="TONB_CTD"/>
    <property type="match status" value="1"/>
</dbReference>
<feature type="compositionally biased region" description="Low complexity" evidence="10">
    <location>
        <begin position="128"/>
        <end position="142"/>
    </location>
</feature>
<evidence type="ECO:0000256" key="10">
    <source>
        <dbReference type="SAM" id="MobiDB-lite"/>
    </source>
</evidence>
<feature type="transmembrane region" description="Helical" evidence="11">
    <location>
        <begin position="12"/>
        <end position="30"/>
    </location>
</feature>
<dbReference type="Pfam" id="PF03544">
    <property type="entry name" value="TonB_C"/>
    <property type="match status" value="1"/>
</dbReference>